<feature type="transmembrane region" description="Helical" evidence="1">
    <location>
        <begin position="12"/>
        <end position="30"/>
    </location>
</feature>
<reference evidence="2 3" key="2">
    <citation type="journal article" date="2015" name="J. Bacteriol.">
        <title>Genomic, proteomic, and biochemical analysis of the organohalide respiratory pathway in Desulfitobacterium dehalogenans.</title>
        <authorList>
            <person name="Kruse T."/>
            <person name="van de Pas B.A."/>
            <person name="Atteia A."/>
            <person name="Krab K."/>
            <person name="Hagen W.R."/>
            <person name="Goodwin L."/>
            <person name="Chain P."/>
            <person name="Boeren S."/>
            <person name="Maphosa F."/>
            <person name="Schraa G."/>
            <person name="de Vos W.M."/>
            <person name="van der Oost J."/>
            <person name="Smidt H."/>
            <person name="Stams A.J."/>
        </authorList>
    </citation>
    <scope>NUCLEOTIDE SEQUENCE [LARGE SCALE GENOMIC DNA]</scope>
    <source>
        <strain evidence="3">ATCC 51507 / DSM 9161 / JW/IU-DC1</strain>
    </source>
</reference>
<name>I4A3V6_DESDJ</name>
<evidence type="ECO:0000313" key="3">
    <source>
        <dbReference type="Proteomes" id="UP000006053"/>
    </source>
</evidence>
<organism evidence="2 3">
    <name type="scientific">Desulfitobacterium dehalogenans (strain ATCC 51507 / DSM 9161 / JW/IU-DC1)</name>
    <dbReference type="NCBI Taxonomy" id="756499"/>
    <lineage>
        <taxon>Bacteria</taxon>
        <taxon>Bacillati</taxon>
        <taxon>Bacillota</taxon>
        <taxon>Clostridia</taxon>
        <taxon>Eubacteriales</taxon>
        <taxon>Desulfitobacteriaceae</taxon>
        <taxon>Desulfitobacterium</taxon>
    </lineage>
</organism>
<sequence length="31" mass="3345" precursor="true">MLDKLHLDVKSGLFVLALLVVTVITVMAFTG</sequence>
<dbReference type="HOGENOM" id="CLU_221210_0_0_9"/>
<keyword evidence="1" id="KW-0812">Transmembrane</keyword>
<dbReference type="Proteomes" id="UP000006053">
    <property type="component" value="Chromosome"/>
</dbReference>
<dbReference type="EMBL" id="CP003348">
    <property type="protein sequence ID" value="AFL98640.1"/>
    <property type="molecule type" value="Genomic_DNA"/>
</dbReference>
<dbReference type="STRING" id="756499.Desde_0152"/>
<dbReference type="KEGG" id="ddh:Desde_0152"/>
<keyword evidence="1" id="KW-1133">Transmembrane helix</keyword>
<dbReference type="AlphaFoldDB" id="I4A3V6"/>
<evidence type="ECO:0000256" key="1">
    <source>
        <dbReference type="SAM" id="Phobius"/>
    </source>
</evidence>
<reference evidence="3" key="1">
    <citation type="submission" date="2012-06" db="EMBL/GenBank/DDBJ databases">
        <title>Complete sequence of Desulfitobacterium dehalogenans ATCC 51507.</title>
        <authorList>
            <person name="Lucas S."/>
            <person name="Han J."/>
            <person name="Lapidus A."/>
            <person name="Cheng J.-F."/>
            <person name="Goodwin L."/>
            <person name="Pitluck S."/>
            <person name="Peters L."/>
            <person name="Ovchinnikova G."/>
            <person name="Teshima H."/>
            <person name="Detter J.C."/>
            <person name="Han C."/>
            <person name="Tapia R."/>
            <person name="Land M."/>
            <person name="Hauser L."/>
            <person name="Kyrpides N."/>
            <person name="Ivanova N."/>
            <person name="Pagani I."/>
            <person name="Kruse T."/>
            <person name="de Vos W.M."/>
            <person name="Smidt H."/>
            <person name="Woyke T."/>
        </authorList>
    </citation>
    <scope>NUCLEOTIDE SEQUENCE [LARGE SCALE GENOMIC DNA]</scope>
    <source>
        <strain evidence="3">ATCC 51507 / DSM 9161 / JW/IU-DC1</strain>
    </source>
</reference>
<evidence type="ECO:0000313" key="2">
    <source>
        <dbReference type="EMBL" id="AFL98640.1"/>
    </source>
</evidence>
<keyword evidence="1" id="KW-0472">Membrane</keyword>
<keyword evidence="3" id="KW-1185">Reference proteome</keyword>
<protein>
    <submittedName>
        <fullName evidence="2">Uncharacterized protein</fullName>
    </submittedName>
</protein>
<accession>I4A3V6</accession>
<proteinExistence type="predicted"/>
<gene>
    <name evidence="2" type="ordered locus">Desde_0152</name>
</gene>